<dbReference type="Pfam" id="PF00641">
    <property type="entry name" value="Zn_ribbon_RanBP"/>
    <property type="match status" value="1"/>
</dbReference>
<protein>
    <submittedName>
        <fullName evidence="7">Zinc finger protein VAR3, chloroplastic</fullName>
    </submittedName>
</protein>
<evidence type="ECO:0000256" key="5">
    <source>
        <dbReference type="SAM" id="MobiDB-lite"/>
    </source>
</evidence>
<name>A0A0A9Y894_LYGHE</name>
<feature type="domain" description="RanBP2-type" evidence="6">
    <location>
        <begin position="222"/>
        <end position="251"/>
    </location>
</feature>
<evidence type="ECO:0000256" key="1">
    <source>
        <dbReference type="ARBA" id="ARBA00022723"/>
    </source>
</evidence>
<feature type="compositionally biased region" description="Low complexity" evidence="5">
    <location>
        <begin position="261"/>
        <end position="290"/>
    </location>
</feature>
<feature type="region of interest" description="Disordered" evidence="5">
    <location>
        <begin position="135"/>
        <end position="177"/>
    </location>
</feature>
<dbReference type="Gene3D" id="2.30.30.380">
    <property type="entry name" value="Zn-finger domain of Sec23/24"/>
    <property type="match status" value="1"/>
</dbReference>
<accession>A0A0A9Y894</accession>
<dbReference type="EMBL" id="GBHO01015215">
    <property type="protein sequence ID" value="JAG28389.1"/>
    <property type="molecule type" value="Transcribed_RNA"/>
</dbReference>
<evidence type="ECO:0000256" key="2">
    <source>
        <dbReference type="ARBA" id="ARBA00022771"/>
    </source>
</evidence>
<dbReference type="GO" id="GO:0003729">
    <property type="term" value="F:mRNA binding"/>
    <property type="evidence" value="ECO:0007669"/>
    <property type="project" value="TreeGrafter"/>
</dbReference>
<feature type="compositionally biased region" description="Low complexity" evidence="5">
    <location>
        <begin position="43"/>
        <end position="57"/>
    </location>
</feature>
<feature type="compositionally biased region" description="Polar residues" evidence="5">
    <location>
        <begin position="81"/>
        <end position="91"/>
    </location>
</feature>
<feature type="compositionally biased region" description="Polar residues" evidence="5">
    <location>
        <begin position="156"/>
        <end position="175"/>
    </location>
</feature>
<sequence length="312" mass="32598">MNEIHATKQPPSVFTLGIDGPSVTDGTQQEMVQTNEDEVGVTNNSGSNNNSSSSSSSTINDEEYSTDKTQPGCEDTDATGVPNSKVVSDGTSHVEHTSSSGDDDTSNKFQQVPSTDGASIVSETEQVLHDTAATATEATAVKEVNTNEMENETADESNVNGASDGNSNGMSTQNGTGVGLRRHVDMTREWVCDTCKEANSPASGYCKNCSSVRAKPRGEIRRDGDWHCPRCGNLNFASRIVCRDCGFDTPTNGTPSMGAGTNNATASTTSTTNTNTSATSSSTNSATISAGPTTNAVVKNGTNTPIQQQQQQ</sequence>
<dbReference type="InterPro" id="IPR001876">
    <property type="entry name" value="Znf_RanBP2"/>
</dbReference>
<dbReference type="PANTHER" id="PTHR23111:SF40">
    <property type="entry name" value="RNA-BINDING PROTEIN INVOLVED IN HETEROCHROMATIN ASSEMBLY-RELATED"/>
    <property type="match status" value="1"/>
</dbReference>
<keyword evidence="2 4" id="KW-0863">Zinc-finger</keyword>
<keyword evidence="3" id="KW-0862">Zinc</keyword>
<proteinExistence type="predicted"/>
<dbReference type="EMBL" id="GDHC01000372">
    <property type="protein sequence ID" value="JAQ18257.1"/>
    <property type="molecule type" value="Transcribed_RNA"/>
</dbReference>
<feature type="region of interest" description="Disordered" evidence="5">
    <location>
        <begin position="1"/>
        <end position="116"/>
    </location>
</feature>
<dbReference type="SUPFAM" id="SSF90209">
    <property type="entry name" value="Ran binding protein zinc finger-like"/>
    <property type="match status" value="2"/>
</dbReference>
<gene>
    <name evidence="7" type="primary">VAR3_1</name>
    <name evidence="7" type="ORF">CM83_15783</name>
    <name evidence="8" type="ORF">g.8371</name>
</gene>
<feature type="compositionally biased region" description="Polar residues" evidence="5">
    <location>
        <begin position="107"/>
        <end position="116"/>
    </location>
</feature>
<dbReference type="PANTHER" id="PTHR23111">
    <property type="entry name" value="ZINC FINGER PROTEIN"/>
    <property type="match status" value="1"/>
</dbReference>
<organism evidence="7">
    <name type="scientific">Lygus hesperus</name>
    <name type="common">Western plant bug</name>
    <dbReference type="NCBI Taxonomy" id="30085"/>
    <lineage>
        <taxon>Eukaryota</taxon>
        <taxon>Metazoa</taxon>
        <taxon>Ecdysozoa</taxon>
        <taxon>Arthropoda</taxon>
        <taxon>Hexapoda</taxon>
        <taxon>Insecta</taxon>
        <taxon>Pterygota</taxon>
        <taxon>Neoptera</taxon>
        <taxon>Paraneoptera</taxon>
        <taxon>Hemiptera</taxon>
        <taxon>Heteroptera</taxon>
        <taxon>Panheteroptera</taxon>
        <taxon>Cimicomorpha</taxon>
        <taxon>Miridae</taxon>
        <taxon>Mirini</taxon>
        <taxon>Lygus</taxon>
    </lineage>
</organism>
<feature type="compositionally biased region" description="Polar residues" evidence="5">
    <location>
        <begin position="24"/>
        <end position="34"/>
    </location>
</feature>
<dbReference type="PROSITE" id="PS01358">
    <property type="entry name" value="ZF_RANBP2_1"/>
    <property type="match status" value="1"/>
</dbReference>
<dbReference type="AlphaFoldDB" id="A0A0A9Y894"/>
<dbReference type="InterPro" id="IPR036443">
    <property type="entry name" value="Znf_RanBP2_sf"/>
</dbReference>
<dbReference type="PROSITE" id="PS50199">
    <property type="entry name" value="ZF_RANBP2_2"/>
    <property type="match status" value="1"/>
</dbReference>
<reference evidence="7" key="1">
    <citation type="journal article" date="2014" name="PLoS ONE">
        <title>Transcriptome-Based Identification of ABC Transporters in the Western Tarnished Plant Bug Lygus hesperus.</title>
        <authorList>
            <person name="Hull J.J."/>
            <person name="Chaney K."/>
            <person name="Geib S.M."/>
            <person name="Fabrick J.A."/>
            <person name="Brent C.S."/>
            <person name="Walsh D."/>
            <person name="Lavine L.C."/>
        </authorList>
    </citation>
    <scope>NUCLEOTIDE SEQUENCE</scope>
</reference>
<reference evidence="7" key="2">
    <citation type="submission" date="2014-07" db="EMBL/GenBank/DDBJ databases">
        <authorList>
            <person name="Hull J."/>
        </authorList>
    </citation>
    <scope>NUCLEOTIDE SEQUENCE</scope>
</reference>
<feature type="compositionally biased region" description="Polar residues" evidence="5">
    <location>
        <begin position="291"/>
        <end position="306"/>
    </location>
</feature>
<dbReference type="GO" id="GO:0005737">
    <property type="term" value="C:cytoplasm"/>
    <property type="evidence" value="ECO:0007669"/>
    <property type="project" value="TreeGrafter"/>
</dbReference>
<keyword evidence="1" id="KW-0479">Metal-binding</keyword>
<dbReference type="SMART" id="SM00547">
    <property type="entry name" value="ZnF_RBZ"/>
    <property type="match status" value="2"/>
</dbReference>
<dbReference type="GO" id="GO:0008270">
    <property type="term" value="F:zinc ion binding"/>
    <property type="evidence" value="ECO:0007669"/>
    <property type="project" value="UniProtKB-KW"/>
</dbReference>
<evidence type="ECO:0000313" key="7">
    <source>
        <dbReference type="EMBL" id="JAG28389.1"/>
    </source>
</evidence>
<evidence type="ECO:0000313" key="8">
    <source>
        <dbReference type="EMBL" id="JAQ18257.1"/>
    </source>
</evidence>
<reference evidence="8" key="3">
    <citation type="journal article" date="2016" name="Gigascience">
        <title>De novo construction of an expanded transcriptome assembly for the western tarnished plant bug, Lygus hesperus.</title>
        <authorList>
            <person name="Tassone E.E."/>
            <person name="Geib S.M."/>
            <person name="Hall B."/>
            <person name="Fabrick J.A."/>
            <person name="Brent C.S."/>
            <person name="Hull J.J."/>
        </authorList>
    </citation>
    <scope>NUCLEOTIDE SEQUENCE</scope>
</reference>
<evidence type="ECO:0000259" key="6">
    <source>
        <dbReference type="PROSITE" id="PS50199"/>
    </source>
</evidence>
<evidence type="ECO:0000256" key="4">
    <source>
        <dbReference type="PROSITE-ProRule" id="PRU00322"/>
    </source>
</evidence>
<evidence type="ECO:0000256" key="3">
    <source>
        <dbReference type="ARBA" id="ARBA00022833"/>
    </source>
</evidence>
<feature type="region of interest" description="Disordered" evidence="5">
    <location>
        <begin position="252"/>
        <end position="312"/>
    </location>
</feature>
<dbReference type="Gene3D" id="4.10.1060.10">
    <property type="entry name" value="Zinc finger, RanBP2-type"/>
    <property type="match status" value="1"/>
</dbReference>